<dbReference type="Proteomes" id="UP000055590">
    <property type="component" value="Chromosome"/>
</dbReference>
<protein>
    <recommendedName>
        <fullName evidence="1">Protein ApaG</fullName>
    </recommendedName>
</protein>
<dbReference type="NCBIfam" id="NF003967">
    <property type="entry name" value="PRK05461.1"/>
    <property type="match status" value="1"/>
</dbReference>
<evidence type="ECO:0000313" key="5">
    <source>
        <dbReference type="Proteomes" id="UP000055590"/>
    </source>
</evidence>
<dbReference type="PATRIC" id="fig|1391653.3.peg.3007"/>
<dbReference type="Pfam" id="PF04379">
    <property type="entry name" value="DUF525"/>
    <property type="match status" value="1"/>
</dbReference>
<evidence type="ECO:0000259" key="2">
    <source>
        <dbReference type="PROSITE" id="PS50180"/>
    </source>
</evidence>
<dbReference type="InterPro" id="IPR007474">
    <property type="entry name" value="ApaG_domain"/>
</dbReference>
<feature type="domain" description="ApaG" evidence="3">
    <location>
        <begin position="3"/>
        <end position="127"/>
    </location>
</feature>
<dbReference type="RefSeq" id="WP_050727596.1">
    <property type="nucleotide sequence ID" value="NZ_CP012332.1"/>
</dbReference>
<dbReference type="InterPro" id="IPR036767">
    <property type="entry name" value="ApaG_sf"/>
</dbReference>
<gene>
    <name evidence="4" type="ORF">AKJ08_2888</name>
</gene>
<proteinExistence type="inferred from homology"/>
<dbReference type="SUPFAM" id="SSF110069">
    <property type="entry name" value="ApaG-like"/>
    <property type="match status" value="1"/>
</dbReference>
<evidence type="ECO:0000259" key="3">
    <source>
        <dbReference type="PROSITE" id="PS51087"/>
    </source>
</evidence>
<sequence length="127" mass="14185">MSIAVTQGIRVQVRPAFWSERSDAARGIYAFTYTIRISNEGEGPARLRRRHWFIQDGVGREEEVEGPGVVGKEPNLSPGETFEYTSWVPLQTPIGTMRGTFTMERPDGSTFEAEVAEFVLALPDALH</sequence>
<dbReference type="InterPro" id="IPR050718">
    <property type="entry name" value="ApaG-like"/>
</dbReference>
<dbReference type="STRING" id="1391653.AKJ08_2888"/>
<dbReference type="InterPro" id="IPR023065">
    <property type="entry name" value="Uncharacterised_ApaG"/>
</dbReference>
<dbReference type="AlphaFoldDB" id="A0A0K1PGF6"/>
<dbReference type="KEGG" id="vin:AKJ08_2888"/>
<feature type="domain" description="GAE" evidence="2">
    <location>
        <begin position="1"/>
        <end position="70"/>
    </location>
</feature>
<reference evidence="4 5" key="1">
    <citation type="submission" date="2015-08" db="EMBL/GenBank/DDBJ databases">
        <authorList>
            <person name="Babu N.S."/>
            <person name="Beckwith C.J."/>
            <person name="Beseler K.G."/>
            <person name="Brison A."/>
            <person name="Carone J.V."/>
            <person name="Caskin T.P."/>
            <person name="Diamond M."/>
            <person name="Durham M.E."/>
            <person name="Foxe J.M."/>
            <person name="Go M."/>
            <person name="Henderson B.A."/>
            <person name="Jones I.B."/>
            <person name="McGettigan J.A."/>
            <person name="Micheletti S.J."/>
            <person name="Nasrallah M.E."/>
            <person name="Ortiz D."/>
            <person name="Piller C.R."/>
            <person name="Privatt S.R."/>
            <person name="Schneider S.L."/>
            <person name="Sharp S."/>
            <person name="Smith T.C."/>
            <person name="Stanton J.D."/>
            <person name="Ullery H.E."/>
            <person name="Wilson R.J."/>
            <person name="Serrano M.G."/>
            <person name="Buck G."/>
            <person name="Lee V."/>
            <person name="Wang Y."/>
            <person name="Carvalho R."/>
            <person name="Voegtly L."/>
            <person name="Shi R."/>
            <person name="Duckworth R."/>
            <person name="Johnson A."/>
            <person name="Loviza R."/>
            <person name="Walstead R."/>
            <person name="Shah Z."/>
            <person name="Kiflezghi M."/>
            <person name="Wade K."/>
            <person name="Ball S.L."/>
            <person name="Bradley K.W."/>
            <person name="Asai D.J."/>
            <person name="Bowman C.A."/>
            <person name="Russell D.A."/>
            <person name="Pope W.H."/>
            <person name="Jacobs-Sera D."/>
            <person name="Hendrix R.W."/>
            <person name="Hatfull G.F."/>
        </authorList>
    </citation>
    <scope>NUCLEOTIDE SEQUENCE [LARGE SCALE GENOMIC DNA]</scope>
    <source>
        <strain evidence="4 5">DSM 27710</strain>
    </source>
</reference>
<dbReference type="Gene3D" id="2.60.40.1470">
    <property type="entry name" value="ApaG domain"/>
    <property type="match status" value="1"/>
</dbReference>
<evidence type="ECO:0000256" key="1">
    <source>
        <dbReference type="ARBA" id="ARBA00017693"/>
    </source>
</evidence>
<dbReference type="InterPro" id="IPR008153">
    <property type="entry name" value="GAE_dom"/>
</dbReference>
<name>A0A0K1PGF6_9BACT</name>
<dbReference type="PROSITE" id="PS50180">
    <property type="entry name" value="GAE"/>
    <property type="match status" value="1"/>
</dbReference>
<dbReference type="PANTHER" id="PTHR47191:SF2">
    <property type="entry name" value="OS05G0170800 PROTEIN"/>
    <property type="match status" value="1"/>
</dbReference>
<accession>A0A0K1PGF6</accession>
<dbReference type="EMBL" id="CP012332">
    <property type="protein sequence ID" value="AKU92501.1"/>
    <property type="molecule type" value="Genomic_DNA"/>
</dbReference>
<dbReference type="PROSITE" id="PS51087">
    <property type="entry name" value="APAG"/>
    <property type="match status" value="1"/>
</dbReference>
<dbReference type="HAMAP" id="MF_00791">
    <property type="entry name" value="ApaG"/>
    <property type="match status" value="1"/>
</dbReference>
<organism evidence="4 5">
    <name type="scientific">Vulgatibacter incomptus</name>
    <dbReference type="NCBI Taxonomy" id="1391653"/>
    <lineage>
        <taxon>Bacteria</taxon>
        <taxon>Pseudomonadati</taxon>
        <taxon>Myxococcota</taxon>
        <taxon>Myxococcia</taxon>
        <taxon>Myxococcales</taxon>
        <taxon>Cystobacterineae</taxon>
        <taxon>Vulgatibacteraceae</taxon>
        <taxon>Vulgatibacter</taxon>
    </lineage>
</organism>
<dbReference type="PANTHER" id="PTHR47191">
    <property type="entry name" value="OS05G0170800 PROTEIN"/>
    <property type="match status" value="1"/>
</dbReference>
<keyword evidence="5" id="KW-1185">Reference proteome</keyword>
<evidence type="ECO:0000313" key="4">
    <source>
        <dbReference type="EMBL" id="AKU92501.1"/>
    </source>
</evidence>
<dbReference type="OrthoDB" id="9795226at2"/>